<gene>
    <name evidence="4" type="ORF">GCM10011399_17790</name>
</gene>
<dbReference type="InterPro" id="IPR001509">
    <property type="entry name" value="Epimerase_deHydtase"/>
</dbReference>
<dbReference type="Gene3D" id="3.40.50.720">
    <property type="entry name" value="NAD(P)-binding Rossmann-like Domain"/>
    <property type="match status" value="1"/>
</dbReference>
<evidence type="ECO:0000256" key="1">
    <source>
        <dbReference type="ARBA" id="ARBA00009353"/>
    </source>
</evidence>
<dbReference type="Proteomes" id="UP000598775">
    <property type="component" value="Unassembled WGS sequence"/>
</dbReference>
<name>A0A917B881_9MICO</name>
<proteinExistence type="inferred from homology"/>
<organism evidence="4 5">
    <name type="scientific">Subtercola lobariae</name>
    <dbReference type="NCBI Taxonomy" id="1588641"/>
    <lineage>
        <taxon>Bacteria</taxon>
        <taxon>Bacillati</taxon>
        <taxon>Actinomycetota</taxon>
        <taxon>Actinomycetes</taxon>
        <taxon>Micrococcales</taxon>
        <taxon>Microbacteriaceae</taxon>
        <taxon>Subtercola</taxon>
    </lineage>
</organism>
<reference evidence="4 5" key="1">
    <citation type="journal article" date="2014" name="Int. J. Syst. Evol. Microbiol.">
        <title>Complete genome sequence of Corynebacterium casei LMG S-19264T (=DSM 44701T), isolated from a smear-ripened cheese.</title>
        <authorList>
            <consortium name="US DOE Joint Genome Institute (JGI-PGF)"/>
            <person name="Walter F."/>
            <person name="Albersmeier A."/>
            <person name="Kalinowski J."/>
            <person name="Ruckert C."/>
        </authorList>
    </citation>
    <scope>NUCLEOTIDE SEQUENCE [LARGE SCALE GENOMIC DNA]</scope>
    <source>
        <strain evidence="4 5">CGMCC 1.12976</strain>
    </source>
</reference>
<dbReference type="NCBIfam" id="TIGR01777">
    <property type="entry name" value="yfcH"/>
    <property type="match status" value="1"/>
</dbReference>
<dbReference type="InterPro" id="IPR010099">
    <property type="entry name" value="SDR39U1"/>
</dbReference>
<evidence type="ECO:0000259" key="2">
    <source>
        <dbReference type="Pfam" id="PF01370"/>
    </source>
</evidence>
<evidence type="ECO:0000259" key="3">
    <source>
        <dbReference type="Pfam" id="PF08338"/>
    </source>
</evidence>
<dbReference type="PANTHER" id="PTHR11092:SF0">
    <property type="entry name" value="EPIMERASE FAMILY PROTEIN SDR39U1"/>
    <property type="match status" value="1"/>
</dbReference>
<keyword evidence="5" id="KW-1185">Reference proteome</keyword>
<evidence type="ECO:0000313" key="4">
    <source>
        <dbReference type="EMBL" id="GGF24737.1"/>
    </source>
</evidence>
<dbReference type="RefSeq" id="WP_188677047.1">
    <property type="nucleotide sequence ID" value="NZ_BMGP01000003.1"/>
</dbReference>
<dbReference type="Pfam" id="PF01370">
    <property type="entry name" value="Epimerase"/>
    <property type="match status" value="1"/>
</dbReference>
<dbReference type="InterPro" id="IPR036291">
    <property type="entry name" value="NAD(P)-bd_dom_sf"/>
</dbReference>
<dbReference type="EMBL" id="BMGP01000003">
    <property type="protein sequence ID" value="GGF24737.1"/>
    <property type="molecule type" value="Genomic_DNA"/>
</dbReference>
<protein>
    <submittedName>
        <fullName evidence="4">Epimerase</fullName>
    </submittedName>
</protein>
<sequence>MTEPLSILLAGGSGFIGTELTSQLRAQGHRVVVLVRHPTHHPDERMWDPDAGWLNPETVERADAVINLSGASISRLPWTLAYKRTILESRVNATTTLASAILKAEKPPTVFLSGSAVGYYGDRPGELLTEQSGIGEGFLPKVVDAWERASRIAAPVTRVTNFRTGVVIGNGGLVNTLKLIAKLGGAGPLGSGSQHWPWISLYDEAAGIRHLLGSELSGPVNLSGPNPATAADVMKTIARLEHRPYWLPAPSWAIKGALADAGRELILADQNQSSQLLAADGFDFRDTSLDETLEQALGRSPQAA</sequence>
<dbReference type="SUPFAM" id="SSF51735">
    <property type="entry name" value="NAD(P)-binding Rossmann-fold domains"/>
    <property type="match status" value="1"/>
</dbReference>
<accession>A0A917B881</accession>
<dbReference type="PANTHER" id="PTHR11092">
    <property type="entry name" value="SUGAR NUCLEOTIDE EPIMERASE RELATED"/>
    <property type="match status" value="1"/>
</dbReference>
<dbReference type="InterPro" id="IPR013549">
    <property type="entry name" value="DUF1731"/>
</dbReference>
<comment type="caution">
    <text evidence="4">The sequence shown here is derived from an EMBL/GenBank/DDBJ whole genome shotgun (WGS) entry which is preliminary data.</text>
</comment>
<dbReference type="AlphaFoldDB" id="A0A917B881"/>
<dbReference type="Pfam" id="PF08338">
    <property type="entry name" value="DUF1731"/>
    <property type="match status" value="1"/>
</dbReference>
<evidence type="ECO:0000313" key="5">
    <source>
        <dbReference type="Proteomes" id="UP000598775"/>
    </source>
</evidence>
<feature type="domain" description="NAD-dependent epimerase/dehydratase" evidence="2">
    <location>
        <begin position="7"/>
        <end position="213"/>
    </location>
</feature>
<feature type="domain" description="DUF1731" evidence="3">
    <location>
        <begin position="249"/>
        <end position="295"/>
    </location>
</feature>
<comment type="similarity">
    <text evidence="1">Belongs to the NAD(P)-dependent epimerase/dehydratase family. SDR39U1 subfamily.</text>
</comment>